<dbReference type="Proteomes" id="UP001595904">
    <property type="component" value="Unassembled WGS sequence"/>
</dbReference>
<dbReference type="EMBL" id="JBHSDU010000003">
    <property type="protein sequence ID" value="MFC4309660.1"/>
    <property type="molecule type" value="Genomic_DNA"/>
</dbReference>
<dbReference type="RefSeq" id="WP_380596699.1">
    <property type="nucleotide sequence ID" value="NZ_JBHSDU010000003.1"/>
</dbReference>
<keyword evidence="3" id="KW-1185">Reference proteome</keyword>
<sequence>MSNVVDLLERMGQSSRLQSLTGEQLAQELAQSGLEPAVQAAIVQQRPRQLEELIGASHNVCCLVHAPQDEEPEDDEPEDKRLELSAHRVARAG</sequence>
<evidence type="ECO:0000313" key="2">
    <source>
        <dbReference type="EMBL" id="MFC4309660.1"/>
    </source>
</evidence>
<evidence type="ECO:0000313" key="3">
    <source>
        <dbReference type="Proteomes" id="UP001595904"/>
    </source>
</evidence>
<gene>
    <name evidence="2" type="ORF">ACFPN2_11270</name>
</gene>
<reference evidence="3" key="1">
    <citation type="journal article" date="2019" name="Int. J. Syst. Evol. Microbiol.">
        <title>The Global Catalogue of Microorganisms (GCM) 10K type strain sequencing project: providing services to taxonomists for standard genome sequencing and annotation.</title>
        <authorList>
            <consortium name="The Broad Institute Genomics Platform"/>
            <consortium name="The Broad Institute Genome Sequencing Center for Infectious Disease"/>
            <person name="Wu L."/>
            <person name="Ma J."/>
        </authorList>
    </citation>
    <scope>NUCLEOTIDE SEQUENCE [LARGE SCALE GENOMIC DNA]</scope>
    <source>
        <strain evidence="3">CGMCC 1.10759</strain>
    </source>
</reference>
<name>A0ABV8SSG9_9GAMM</name>
<comment type="caution">
    <text evidence="2">The sequence shown here is derived from an EMBL/GenBank/DDBJ whole genome shotgun (WGS) entry which is preliminary data.</text>
</comment>
<protein>
    <submittedName>
        <fullName evidence="2">Uncharacterized protein</fullName>
    </submittedName>
</protein>
<evidence type="ECO:0000256" key="1">
    <source>
        <dbReference type="SAM" id="MobiDB-lite"/>
    </source>
</evidence>
<proteinExistence type="predicted"/>
<accession>A0ABV8SSG9</accession>
<organism evidence="2 3">
    <name type="scientific">Steroidobacter flavus</name>
    <dbReference type="NCBI Taxonomy" id="1842136"/>
    <lineage>
        <taxon>Bacteria</taxon>
        <taxon>Pseudomonadati</taxon>
        <taxon>Pseudomonadota</taxon>
        <taxon>Gammaproteobacteria</taxon>
        <taxon>Steroidobacterales</taxon>
        <taxon>Steroidobacteraceae</taxon>
        <taxon>Steroidobacter</taxon>
    </lineage>
</organism>
<feature type="region of interest" description="Disordered" evidence="1">
    <location>
        <begin position="68"/>
        <end position="93"/>
    </location>
</feature>